<feature type="transmembrane region" description="Helical" evidence="8">
    <location>
        <begin position="301"/>
        <end position="322"/>
    </location>
</feature>
<dbReference type="Proteomes" id="UP000215902">
    <property type="component" value="Unassembled WGS sequence"/>
</dbReference>
<dbReference type="PANTHER" id="PTHR14568:SF8">
    <property type="entry name" value="EXPERA DOMAIN-CONTAINING PROTEIN"/>
    <property type="match status" value="1"/>
</dbReference>
<evidence type="ECO:0000256" key="6">
    <source>
        <dbReference type="ARBA" id="ARBA00034760"/>
    </source>
</evidence>
<evidence type="ECO:0000313" key="11">
    <source>
        <dbReference type="Proteomes" id="UP000215902"/>
    </source>
</evidence>
<evidence type="ECO:0000256" key="7">
    <source>
        <dbReference type="PROSITE-ProRule" id="PRU01087"/>
    </source>
</evidence>
<proteinExistence type="inferred from homology"/>
<dbReference type="InterPro" id="IPR033118">
    <property type="entry name" value="EXPERA"/>
</dbReference>
<evidence type="ECO:0000256" key="5">
    <source>
        <dbReference type="ARBA" id="ARBA00023136"/>
    </source>
</evidence>
<dbReference type="EMBL" id="NIVC01002326">
    <property type="protein sequence ID" value="PAA58831.1"/>
    <property type="molecule type" value="Genomic_DNA"/>
</dbReference>
<feature type="transmembrane region" description="Helical" evidence="8">
    <location>
        <begin position="146"/>
        <end position="166"/>
    </location>
</feature>
<dbReference type="AlphaFoldDB" id="A0A267EB62"/>
<dbReference type="PANTHER" id="PTHR14568">
    <property type="entry name" value="TRANSMEMBRANE SUPERFAMILY 6 MEMBER 1/2"/>
    <property type="match status" value="1"/>
</dbReference>
<feature type="non-terminal residue" evidence="10">
    <location>
        <position position="1"/>
    </location>
</feature>
<keyword evidence="11" id="KW-1185">Reference proteome</keyword>
<comment type="similarity">
    <text evidence="6">Belongs to the TM6SF family.</text>
</comment>
<keyword evidence="4 7" id="KW-1133">Transmembrane helix</keyword>
<evidence type="ECO:0000256" key="3">
    <source>
        <dbReference type="ARBA" id="ARBA00022737"/>
    </source>
</evidence>
<feature type="transmembrane region" description="Helical" evidence="8">
    <location>
        <begin position="38"/>
        <end position="56"/>
    </location>
</feature>
<evidence type="ECO:0000313" key="10">
    <source>
        <dbReference type="EMBL" id="PAA58831.1"/>
    </source>
</evidence>
<dbReference type="STRING" id="282301.A0A267EB62"/>
<protein>
    <recommendedName>
        <fullName evidence="9">EXPERA domain-containing protein</fullName>
    </recommendedName>
</protein>
<reference evidence="10 11" key="1">
    <citation type="submission" date="2017-06" db="EMBL/GenBank/DDBJ databases">
        <title>A platform for efficient transgenesis in Macrostomum lignano, a flatworm model organism for stem cell research.</title>
        <authorList>
            <person name="Berezikov E."/>
        </authorList>
    </citation>
    <scope>NUCLEOTIDE SEQUENCE [LARGE SCALE GENOMIC DNA]</scope>
    <source>
        <strain evidence="10">DV1</strain>
        <tissue evidence="10">Whole organism</tissue>
    </source>
</reference>
<evidence type="ECO:0000256" key="1">
    <source>
        <dbReference type="ARBA" id="ARBA00004127"/>
    </source>
</evidence>
<feature type="transmembrane region" description="Helical" evidence="8">
    <location>
        <begin position="12"/>
        <end position="32"/>
    </location>
</feature>
<evidence type="ECO:0000259" key="9">
    <source>
        <dbReference type="PROSITE" id="PS51751"/>
    </source>
</evidence>
<dbReference type="GO" id="GO:0016020">
    <property type="term" value="C:membrane"/>
    <property type="evidence" value="ECO:0007669"/>
    <property type="project" value="UniProtKB-UniRule"/>
</dbReference>
<keyword evidence="2 7" id="KW-0812">Transmembrane</keyword>
<dbReference type="InterPro" id="IPR047195">
    <property type="entry name" value="TM6SF1-like"/>
</dbReference>
<organism evidence="10 11">
    <name type="scientific">Macrostomum lignano</name>
    <dbReference type="NCBI Taxonomy" id="282301"/>
    <lineage>
        <taxon>Eukaryota</taxon>
        <taxon>Metazoa</taxon>
        <taxon>Spiralia</taxon>
        <taxon>Lophotrochozoa</taxon>
        <taxon>Platyhelminthes</taxon>
        <taxon>Rhabditophora</taxon>
        <taxon>Macrostomorpha</taxon>
        <taxon>Macrostomida</taxon>
        <taxon>Macrostomidae</taxon>
        <taxon>Macrostomum</taxon>
    </lineage>
</organism>
<feature type="transmembrane region" description="Helical" evidence="8">
    <location>
        <begin position="268"/>
        <end position="289"/>
    </location>
</feature>
<evidence type="ECO:0000256" key="8">
    <source>
        <dbReference type="SAM" id="Phobius"/>
    </source>
</evidence>
<feature type="domain" description="EXPERA" evidence="9">
    <location>
        <begin position="65"/>
        <end position="188"/>
    </location>
</feature>
<dbReference type="Pfam" id="PF26083">
    <property type="entry name" value="TM_Tm6sf2"/>
    <property type="match status" value="1"/>
</dbReference>
<dbReference type="CDD" id="cd21106">
    <property type="entry name" value="TM6SF1-like"/>
    <property type="match status" value="1"/>
</dbReference>
<evidence type="ECO:0000256" key="2">
    <source>
        <dbReference type="ARBA" id="ARBA00022692"/>
    </source>
</evidence>
<dbReference type="GO" id="GO:0012505">
    <property type="term" value="C:endomembrane system"/>
    <property type="evidence" value="ECO:0007669"/>
    <property type="project" value="UniProtKB-SubCell"/>
</dbReference>
<feature type="transmembrane region" description="Helical" evidence="8">
    <location>
        <begin position="221"/>
        <end position="248"/>
    </location>
</feature>
<gene>
    <name evidence="10" type="ORF">BOX15_Mlig005957g4</name>
</gene>
<comment type="caution">
    <text evidence="10">The sequence shown here is derived from an EMBL/GenBank/DDBJ whole genome shotgun (WGS) entry which is preliminary data.</text>
</comment>
<keyword evidence="5 7" id="KW-0472">Membrane</keyword>
<comment type="subcellular location">
    <subcellularLocation>
        <location evidence="1">Endomembrane system</location>
        <topology evidence="1">Multi-pass membrane protein</topology>
    </subcellularLocation>
</comment>
<accession>A0A267EB62</accession>
<dbReference type="InterPro" id="IPR059044">
    <property type="entry name" value="TM_Tm6sf1/2"/>
</dbReference>
<keyword evidence="3" id="KW-0677">Repeat</keyword>
<feature type="transmembrane region" description="Helical" evidence="8">
    <location>
        <begin position="68"/>
        <end position="87"/>
    </location>
</feature>
<name>A0A267EB62_9PLAT</name>
<sequence>RSQQAASMHVPLLVLMCSVSAVPISFICNHFRSELTEPVILAIGVAVLSAICFIIWLGMDKGKPIEPLYFPFALGCFGCAIDMVISMDMDGFVDGFADFYLEKGESYLKTSHGLYINYWDGVVHYAQYLYMVTAIYWNGEYRHTSLYWFGSMMNSIIVLLCGAACGPHQLRPALLLNVPFALYPLYVLHRALRTADWSDTGLRPACLAGLRARRFPGLADACLALACIATACICLLRAVVAVGCNHPVCRYLAVDVDPYSGDAERFPLFQLLTYAYFLAPFLLAVARALLAPATGLNIRALLDWSLVAAGAVAQGQFSYTLAPFHLRTPFARRVPSQAGPRAIFLAINLCVALVPHLVLLRLRRLSKDLSVSDEAATTLRTSDSRKKDN</sequence>
<dbReference type="PROSITE" id="PS51751">
    <property type="entry name" value="EXPERA"/>
    <property type="match status" value="1"/>
</dbReference>
<dbReference type="OrthoDB" id="8181520at2759"/>
<feature type="transmembrane region" description="Helical" evidence="8">
    <location>
        <begin position="342"/>
        <end position="360"/>
    </location>
</feature>
<evidence type="ECO:0000256" key="4">
    <source>
        <dbReference type="ARBA" id="ARBA00022989"/>
    </source>
</evidence>